<name>A0AB39HVL7_9BACI</name>
<sequence length="282" mass="33480">MDNNKNEWLKLFAVMGGEDWWERKKLECEERGVEIIKLHASAQPSRQIKLNNEIKNFGQVYLRLLIQQEGEYYHEERIMPYLTIRNNEGVRLVSRSKQNPGTELNNLSHPYQKKDSKRTTRFVYDRFAAVQYAERWWNSYNPQYEIFEVDCTNYVSQCLFAGGAPMHGYPNRSQGWWYQNNQWSFSWSVAHSMRWYLSGAENMLFSKEVESAQELNPGDVICYDFEGDGRFDHTTIVVAKDANDMPLVNAHTNNSRHRYWTYQDSLAWTPETQYKFFRIGET</sequence>
<dbReference type="PANTHER" id="PTHR40032">
    <property type="entry name" value="EXPORTED PROTEIN-RELATED"/>
    <property type="match status" value="1"/>
</dbReference>
<gene>
    <name evidence="2" type="ORF">AB4Y30_05495</name>
</gene>
<dbReference type="EMBL" id="CP162599">
    <property type="protein sequence ID" value="XDK33808.1"/>
    <property type="molecule type" value="Genomic_DNA"/>
</dbReference>
<organism evidence="2">
    <name type="scientific">Ornithinibacillus sp. 4-3</name>
    <dbReference type="NCBI Taxonomy" id="3231488"/>
    <lineage>
        <taxon>Bacteria</taxon>
        <taxon>Bacillati</taxon>
        <taxon>Bacillota</taxon>
        <taxon>Bacilli</taxon>
        <taxon>Bacillales</taxon>
        <taxon>Bacillaceae</taxon>
        <taxon>Ornithinibacillus</taxon>
    </lineage>
</organism>
<proteinExistence type="predicted"/>
<protein>
    <submittedName>
        <fullName evidence="2">Amidase domain-containing protein</fullName>
    </submittedName>
</protein>
<dbReference type="RefSeq" id="WP_368654486.1">
    <property type="nucleotide sequence ID" value="NZ_CP162599.1"/>
</dbReference>
<dbReference type="Pfam" id="PF12671">
    <property type="entry name" value="Amidase_6"/>
    <property type="match status" value="1"/>
</dbReference>
<feature type="domain" description="Putative amidase" evidence="1">
    <location>
        <begin position="124"/>
        <end position="272"/>
    </location>
</feature>
<dbReference type="InterPro" id="IPR024301">
    <property type="entry name" value="Amidase_6"/>
</dbReference>
<reference evidence="2" key="1">
    <citation type="submission" date="2024-07" db="EMBL/GenBank/DDBJ databases">
        <title>Halotolerant mesophilic bacterium Ornithinibacillus sp. 4-3, sp. nov., isolated from soil.</title>
        <authorList>
            <person name="Sidarenka A.V."/>
            <person name="Guliayeva D.E."/>
            <person name="Leanovich S.I."/>
            <person name="Hileuskaya K.S."/>
            <person name="Akhremchuk A.E."/>
            <person name="Sikolenko M.A."/>
            <person name="Valentovich L.N."/>
        </authorList>
    </citation>
    <scope>NUCLEOTIDE SEQUENCE</scope>
    <source>
        <strain evidence="2">4-3</strain>
    </source>
</reference>
<dbReference type="AlphaFoldDB" id="A0AB39HVL7"/>
<evidence type="ECO:0000259" key="1">
    <source>
        <dbReference type="Pfam" id="PF12671"/>
    </source>
</evidence>
<dbReference type="PANTHER" id="PTHR40032:SF1">
    <property type="entry name" value="EXPORTED PROTEIN"/>
    <property type="match status" value="1"/>
</dbReference>
<evidence type="ECO:0000313" key="2">
    <source>
        <dbReference type="EMBL" id="XDK33808.1"/>
    </source>
</evidence>
<accession>A0AB39HVL7</accession>